<dbReference type="NCBIfam" id="NF045845">
    <property type="entry name" value="Mhp366_Mhp367_fam"/>
    <property type="match status" value="1"/>
</dbReference>
<name>A0A0A8E841_MESFC</name>
<evidence type="ECO:0000256" key="1">
    <source>
        <dbReference type="SAM" id="MobiDB-lite"/>
    </source>
</evidence>
<dbReference type="Proteomes" id="UP000031129">
    <property type="component" value="Chromosome"/>
</dbReference>
<evidence type="ECO:0000313" key="3">
    <source>
        <dbReference type="Proteomes" id="UP000031129"/>
    </source>
</evidence>
<dbReference type="PROSITE" id="PS51257">
    <property type="entry name" value="PROKAR_LIPOPROTEIN"/>
    <property type="match status" value="1"/>
</dbReference>
<evidence type="ECO:0000313" key="2">
    <source>
        <dbReference type="EMBL" id="AJC49782.1"/>
    </source>
</evidence>
<gene>
    <name evidence="2" type="ORF">MYF_01195</name>
</gene>
<keyword evidence="3" id="KW-1185">Reference proteome</keyword>
<dbReference type="RefSeq" id="WP_002557975.1">
    <property type="nucleotide sequence ID" value="NZ_CP007585.1"/>
</dbReference>
<proteinExistence type="predicted"/>
<protein>
    <submittedName>
        <fullName evidence="2">Lipoprotein</fullName>
    </submittedName>
</protein>
<sequence>MNWKKLFISFSYLLFLPLTIVSCFDFKTGNVKAKVSKPVEAKTKPLINIKNKESSQNELNPKIMPENKGDFFKFSENPFNLEKKTSPEINGLDSQMLKRLELDPIDKSESQILNDKIDQSLSNLEQTKKNTKNTNTQNSKSELDRQQIEINYLIEKPVLEKSQIENLDFSALDSFFEQKPISVPKKEKPVDANFFSEEEFQLINERSINNFNISGLSELDHFKTPNIGLDKAFTKTVYEPFQIETHTGIKKENDTVFLGQKNENLNIYLLDKLSQHNISANSRAKQLYHSYYNPNFTRKYFKPKYFGFKSLDYNDTRYLQAYQRNIRFAPGTAILLDSQDGESLFLTNAHVLYIDKVPFWEKPSYPFMRFYYNDKVNDLGSLGYLGILSLFWIKQEYDKKITELKKKEKDFSQKNHHIYIGSATPKMMWKFSIDLHKNYFRLGPNFNNHGKDLGIFYFNHGKFTHDIEAVLEFYEKHRQSLLSQFRFSNGESIDKGILEFKNQFKTFQQFWEQAKKFPPLKIAERIWKNGEIDYTTKIGGFWPQFSFAKNMFKGVYINNGSPHFFATNGPGASGSGIFNANGELVFINQLIVLSKDQKKLYYDQNNLTSHLAIGILFRDGKSDLVSEIKKFYYKNKEEQNETEQSQVKVTEASNFIQISA</sequence>
<reference evidence="2 3" key="1">
    <citation type="journal article" date="2015" name="Genome Announc.">
        <title>Complete Genome Sequence of Mycoplasma flocculare Strain Ms42T (ATCC 27399T).</title>
        <authorList>
            <person name="Calcutt M.J."/>
            <person name="Foecking M.F."/>
            <person name="Heidari M.B."/>
            <person name="McIntosh M.A."/>
        </authorList>
    </citation>
    <scope>NUCLEOTIDE SEQUENCE [LARGE SCALE GENOMIC DNA]</scope>
    <source>
        <strain evidence="3">ATCC 27399</strain>
    </source>
</reference>
<organism evidence="2 3">
    <name type="scientific">Mesomycoplasma flocculare ATCC 27399</name>
    <dbReference type="NCBI Taxonomy" id="743971"/>
    <lineage>
        <taxon>Bacteria</taxon>
        <taxon>Bacillati</taxon>
        <taxon>Mycoplasmatota</taxon>
        <taxon>Mycoplasmoidales</taxon>
        <taxon>Metamycoplasmataceae</taxon>
        <taxon>Mesomycoplasma</taxon>
    </lineage>
</organism>
<accession>A0A0A8E841</accession>
<dbReference type="EMBL" id="CP007585">
    <property type="protein sequence ID" value="AJC49782.1"/>
    <property type="molecule type" value="Genomic_DNA"/>
</dbReference>
<feature type="region of interest" description="Disordered" evidence="1">
    <location>
        <begin position="123"/>
        <end position="142"/>
    </location>
</feature>
<keyword evidence="2" id="KW-0449">Lipoprotein</keyword>
<dbReference type="HOGENOM" id="CLU_027063_0_0_14"/>
<dbReference type="OrthoDB" id="401396at2"/>
<dbReference type="AlphaFoldDB" id="A0A0A8E841"/>
<dbReference type="KEGG" id="mfq:MYF_01195"/>